<reference evidence="2 3" key="1">
    <citation type="submission" date="2020-04" db="EMBL/GenBank/DDBJ databases">
        <title>Rhodospirillaceae bacterium KN72 isolated from deep sea.</title>
        <authorList>
            <person name="Zhang D.-C."/>
        </authorList>
    </citation>
    <scope>NUCLEOTIDE SEQUENCE [LARGE SCALE GENOMIC DNA]</scope>
    <source>
        <strain evidence="2 3">KN72</strain>
    </source>
</reference>
<dbReference type="Pfam" id="PF13302">
    <property type="entry name" value="Acetyltransf_3"/>
    <property type="match status" value="1"/>
</dbReference>
<comment type="caution">
    <text evidence="2">The sequence shown here is derived from an EMBL/GenBank/DDBJ whole genome shotgun (WGS) entry which is preliminary data.</text>
</comment>
<evidence type="ECO:0000259" key="1">
    <source>
        <dbReference type="Pfam" id="PF13302"/>
    </source>
</evidence>
<dbReference type="InterPro" id="IPR000182">
    <property type="entry name" value="GNAT_dom"/>
</dbReference>
<dbReference type="InterPro" id="IPR016181">
    <property type="entry name" value="Acyl_CoA_acyltransferase"/>
</dbReference>
<evidence type="ECO:0000313" key="3">
    <source>
        <dbReference type="Proteomes" id="UP000539372"/>
    </source>
</evidence>
<dbReference type="Gene3D" id="3.40.630.30">
    <property type="match status" value="1"/>
</dbReference>
<dbReference type="SUPFAM" id="SSF55729">
    <property type="entry name" value="Acyl-CoA N-acyltransferases (Nat)"/>
    <property type="match status" value="1"/>
</dbReference>
<gene>
    <name evidence="2" type="ORF">HH303_14925</name>
</gene>
<dbReference type="PANTHER" id="PTHR43792">
    <property type="entry name" value="GNAT FAMILY, PUTATIVE (AFU_ORTHOLOGUE AFUA_3G00765)-RELATED-RELATED"/>
    <property type="match status" value="1"/>
</dbReference>
<keyword evidence="2" id="KW-0808">Transferase</keyword>
<organism evidence="2 3">
    <name type="scientific">Pacificispira spongiicola</name>
    <dbReference type="NCBI Taxonomy" id="2729598"/>
    <lineage>
        <taxon>Bacteria</taxon>
        <taxon>Pseudomonadati</taxon>
        <taxon>Pseudomonadota</taxon>
        <taxon>Alphaproteobacteria</taxon>
        <taxon>Rhodospirillales</taxon>
        <taxon>Rhodospirillaceae</taxon>
        <taxon>Pacificispira</taxon>
    </lineage>
</organism>
<name>A0A7Y0HGL6_9PROT</name>
<dbReference type="GO" id="GO:0016747">
    <property type="term" value="F:acyltransferase activity, transferring groups other than amino-acyl groups"/>
    <property type="evidence" value="ECO:0007669"/>
    <property type="project" value="InterPro"/>
</dbReference>
<accession>A0A7Y0HGL6</accession>
<keyword evidence="3" id="KW-1185">Reference proteome</keyword>
<dbReference type="InterPro" id="IPR051531">
    <property type="entry name" value="N-acetyltransferase"/>
</dbReference>
<dbReference type="Proteomes" id="UP000539372">
    <property type="component" value="Unassembled WGS sequence"/>
</dbReference>
<sequence length="175" mass="19397">MARHAVETDRLLLRRWLDKDYAPFAEICADPAVMRYIGNGSTRTAEQASKAIIKFETEWAEKGYGLFAVEQKQTGEFIGFTGFSWPGFLPEVLPSVEIGWRFSKHCWGNGYASEAASAALSYGTSALHLTDIVSIYQIGNAASERIMQKLGMVFDCKTVDPTCGRDVAVYRLPQG</sequence>
<proteinExistence type="predicted"/>
<evidence type="ECO:0000313" key="2">
    <source>
        <dbReference type="EMBL" id="NMM45788.1"/>
    </source>
</evidence>
<feature type="domain" description="N-acetyltransferase" evidence="1">
    <location>
        <begin position="10"/>
        <end position="153"/>
    </location>
</feature>
<dbReference type="AlphaFoldDB" id="A0A7Y0HGL6"/>
<protein>
    <submittedName>
        <fullName evidence="2">GNAT family N-acetyltransferase</fullName>
    </submittedName>
</protein>
<dbReference type="PANTHER" id="PTHR43792:SF1">
    <property type="entry name" value="N-ACETYLTRANSFERASE DOMAIN-CONTAINING PROTEIN"/>
    <property type="match status" value="1"/>
</dbReference>
<dbReference type="RefSeq" id="WP_169626168.1">
    <property type="nucleotide sequence ID" value="NZ_JABBNT010000004.1"/>
</dbReference>
<dbReference type="EMBL" id="JABBNT010000004">
    <property type="protein sequence ID" value="NMM45788.1"/>
    <property type="molecule type" value="Genomic_DNA"/>
</dbReference>